<dbReference type="RefSeq" id="WP_324273644.1">
    <property type="nucleotide sequence ID" value="NZ_CP141261.1"/>
</dbReference>
<protein>
    <submittedName>
        <fullName evidence="1">Uncharacterized protein</fullName>
    </submittedName>
</protein>
<keyword evidence="2" id="KW-1185">Reference proteome</keyword>
<dbReference type="Proteomes" id="UP001324287">
    <property type="component" value="Chromosome"/>
</dbReference>
<reference evidence="1 2" key="1">
    <citation type="submission" date="2023-12" db="EMBL/GenBank/DDBJ databases">
        <title>Blastococcus brunescens sp. nov., an actonobacterium isolated from sandstone collected in sahara desert.</title>
        <authorList>
            <person name="Gtari M."/>
            <person name="Ghodhbane F."/>
        </authorList>
    </citation>
    <scope>NUCLEOTIDE SEQUENCE [LARGE SCALE GENOMIC DNA]</scope>
    <source>
        <strain evidence="1 2">BMG 8361</strain>
    </source>
</reference>
<accession>A0ABZ1AUN2</accession>
<dbReference type="EMBL" id="CP141261">
    <property type="protein sequence ID" value="WRL62289.1"/>
    <property type="molecule type" value="Genomic_DNA"/>
</dbReference>
<evidence type="ECO:0000313" key="1">
    <source>
        <dbReference type="EMBL" id="WRL62289.1"/>
    </source>
</evidence>
<organism evidence="1 2">
    <name type="scientific">Blastococcus brunescens</name>
    <dbReference type="NCBI Taxonomy" id="1564165"/>
    <lineage>
        <taxon>Bacteria</taxon>
        <taxon>Bacillati</taxon>
        <taxon>Actinomycetota</taxon>
        <taxon>Actinomycetes</taxon>
        <taxon>Geodermatophilales</taxon>
        <taxon>Geodermatophilaceae</taxon>
        <taxon>Blastococcus</taxon>
    </lineage>
</organism>
<name>A0ABZ1AUN2_9ACTN</name>
<gene>
    <name evidence="1" type="ORF">U6N30_19910</name>
</gene>
<sequence>MQYQLSEEFQNIQAGIGSRAVLTGADVPAGAEELSEDRLVVIQAEELSAQKDELLAKFSEAMGV</sequence>
<proteinExistence type="predicted"/>
<evidence type="ECO:0000313" key="2">
    <source>
        <dbReference type="Proteomes" id="UP001324287"/>
    </source>
</evidence>